<dbReference type="PANTHER" id="PTHR30055:SF234">
    <property type="entry name" value="HTH-TYPE TRANSCRIPTIONAL REGULATOR BETI"/>
    <property type="match status" value="1"/>
</dbReference>
<evidence type="ECO:0000313" key="7">
    <source>
        <dbReference type="Proteomes" id="UP000004662"/>
    </source>
</evidence>
<dbReference type="EMBL" id="CM001368">
    <property type="protein sequence ID" value="EHJ49289.1"/>
    <property type="molecule type" value="Genomic_DNA"/>
</dbReference>
<evidence type="ECO:0000256" key="4">
    <source>
        <dbReference type="PROSITE-ProRule" id="PRU00335"/>
    </source>
</evidence>
<dbReference type="Pfam" id="PF00440">
    <property type="entry name" value="TetR_N"/>
    <property type="match status" value="1"/>
</dbReference>
<dbReference type="eggNOG" id="COG1309">
    <property type="taxonomic scope" value="Bacteria"/>
</dbReference>
<feature type="domain" description="HTH tetR-type" evidence="5">
    <location>
        <begin position="2"/>
        <end position="62"/>
    </location>
</feature>
<dbReference type="STRING" id="694327.DFW101_3290"/>
<dbReference type="SUPFAM" id="SSF46689">
    <property type="entry name" value="Homeodomain-like"/>
    <property type="match status" value="1"/>
</dbReference>
<evidence type="ECO:0000259" key="5">
    <source>
        <dbReference type="PROSITE" id="PS50977"/>
    </source>
</evidence>
<evidence type="ECO:0000256" key="3">
    <source>
        <dbReference type="ARBA" id="ARBA00023163"/>
    </source>
</evidence>
<dbReference type="PANTHER" id="PTHR30055">
    <property type="entry name" value="HTH-TYPE TRANSCRIPTIONAL REGULATOR RUTR"/>
    <property type="match status" value="1"/>
</dbReference>
<dbReference type="PROSITE" id="PS50977">
    <property type="entry name" value="HTH_TETR_2"/>
    <property type="match status" value="1"/>
</dbReference>
<dbReference type="HOGENOM" id="CLU_1376243_0_0_7"/>
<dbReference type="AlphaFoldDB" id="G7QAQ8"/>
<dbReference type="Gene3D" id="1.10.357.10">
    <property type="entry name" value="Tetracycline Repressor, domain 2"/>
    <property type="match status" value="1"/>
</dbReference>
<dbReference type="RefSeq" id="WP_009182622.1">
    <property type="nucleotide sequence ID" value="NZ_CM001368.1"/>
</dbReference>
<gene>
    <name evidence="6" type="ORF">DFW101_3290</name>
</gene>
<accession>G7QAQ8</accession>
<reference evidence="7" key="1">
    <citation type="journal article" date="2015" name="Genome Announc.">
        <title>High-Quality Draft Genome Sequence of Desulfovibrio carbinoliphilus FW-101-2B, an Organic Acid-Oxidizing Sulfate-Reducing Bacterium Isolated from Uranium(VI)-Contaminated Groundwater.</title>
        <authorList>
            <person name="Ramsay B.D."/>
            <person name="Hwang C."/>
            <person name="Woo H.L."/>
            <person name="Carroll S.L."/>
            <person name="Lucas S."/>
            <person name="Han J."/>
            <person name="Lapidus A.L."/>
            <person name="Cheng J.F."/>
            <person name="Goodwin L.A."/>
            <person name="Pitluck S."/>
            <person name="Peters L."/>
            <person name="Chertkov O."/>
            <person name="Held B."/>
            <person name="Detter J.C."/>
            <person name="Han C.S."/>
            <person name="Tapia R."/>
            <person name="Land M.L."/>
            <person name="Hauser L.J."/>
            <person name="Kyrpides N.C."/>
            <person name="Ivanova N.N."/>
            <person name="Mikhailova N."/>
            <person name="Pagani I."/>
            <person name="Woyke T."/>
            <person name="Arkin A.P."/>
            <person name="Dehal P."/>
            <person name="Chivian D."/>
            <person name="Criddle C.S."/>
            <person name="Wu W."/>
            <person name="Chakraborty R."/>
            <person name="Hazen T.C."/>
            <person name="Fields M.W."/>
        </authorList>
    </citation>
    <scope>NUCLEOTIDE SEQUENCE [LARGE SCALE GENOMIC DNA]</scope>
    <source>
        <strain evidence="7">FW-101-2B</strain>
    </source>
</reference>
<proteinExistence type="predicted"/>
<keyword evidence="7" id="KW-1185">Reference proteome</keyword>
<name>G7QAQ8_9BACT</name>
<keyword evidence="1" id="KW-0805">Transcription regulation</keyword>
<protein>
    <submittedName>
        <fullName evidence="6">Regulatory protein TetR</fullName>
    </submittedName>
</protein>
<keyword evidence="3" id="KW-0804">Transcription</keyword>
<feature type="DNA-binding region" description="H-T-H motif" evidence="4">
    <location>
        <begin position="25"/>
        <end position="44"/>
    </location>
</feature>
<dbReference type="InterPro" id="IPR050109">
    <property type="entry name" value="HTH-type_TetR-like_transc_reg"/>
</dbReference>
<evidence type="ECO:0000256" key="2">
    <source>
        <dbReference type="ARBA" id="ARBA00023125"/>
    </source>
</evidence>
<organism evidence="6 7">
    <name type="scientific">Solidesulfovibrio carbinoliphilus subsp. oakridgensis</name>
    <dbReference type="NCBI Taxonomy" id="694327"/>
    <lineage>
        <taxon>Bacteria</taxon>
        <taxon>Pseudomonadati</taxon>
        <taxon>Thermodesulfobacteriota</taxon>
        <taxon>Desulfovibrionia</taxon>
        <taxon>Desulfovibrionales</taxon>
        <taxon>Desulfovibrionaceae</taxon>
        <taxon>Solidesulfovibrio</taxon>
    </lineage>
</organism>
<keyword evidence="2 4" id="KW-0238">DNA-binding</keyword>
<dbReference type="GO" id="GO:0000976">
    <property type="term" value="F:transcription cis-regulatory region binding"/>
    <property type="evidence" value="ECO:0007669"/>
    <property type="project" value="TreeGrafter"/>
</dbReference>
<dbReference type="GO" id="GO:0003700">
    <property type="term" value="F:DNA-binding transcription factor activity"/>
    <property type="evidence" value="ECO:0007669"/>
    <property type="project" value="TreeGrafter"/>
</dbReference>
<dbReference type="InterPro" id="IPR009057">
    <property type="entry name" value="Homeodomain-like_sf"/>
</dbReference>
<sequence>MDVLWNRLVEAAVERFAVDGRGGVMPHDLVKRLGVPAETVFRHFPDRDRLFVAVLGQVQQELFAHIEVSCPVIPGESGLSMILRLAEAYRRFLEERPAGYLDILPHGEKGAGQAETQSDRELGRLAARIAKQFEVLLLLGRLDGSVRAEAATDTAWRILHVVVGTVRLALTSQKARARNLRVMLAALAGGHPAAARAA</sequence>
<dbReference type="Proteomes" id="UP000004662">
    <property type="component" value="Chromosome"/>
</dbReference>
<dbReference type="OrthoDB" id="5394806at2"/>
<evidence type="ECO:0000313" key="6">
    <source>
        <dbReference type="EMBL" id="EHJ49289.1"/>
    </source>
</evidence>
<evidence type="ECO:0000256" key="1">
    <source>
        <dbReference type="ARBA" id="ARBA00023015"/>
    </source>
</evidence>
<dbReference type="InterPro" id="IPR001647">
    <property type="entry name" value="HTH_TetR"/>
</dbReference>